<feature type="region of interest" description="Disordered" evidence="6">
    <location>
        <begin position="1"/>
        <end position="24"/>
    </location>
</feature>
<dbReference type="PROSITE" id="PS50893">
    <property type="entry name" value="ABC_TRANSPORTER_2"/>
    <property type="match status" value="1"/>
</dbReference>
<keyword evidence="9" id="KW-1185">Reference proteome</keyword>
<keyword evidence="2" id="KW-0813">Transport</keyword>
<comment type="subcellular location">
    <subcellularLocation>
        <location evidence="1">Cell membrane</location>
        <topology evidence="1">Peripheral membrane protein</topology>
    </subcellularLocation>
</comment>
<dbReference type="InterPro" id="IPR027417">
    <property type="entry name" value="P-loop_NTPase"/>
</dbReference>
<dbReference type="Gene3D" id="3.40.50.300">
    <property type="entry name" value="P-loop containing nucleotide triphosphate hydrolases"/>
    <property type="match status" value="1"/>
</dbReference>
<evidence type="ECO:0000259" key="7">
    <source>
        <dbReference type="PROSITE" id="PS50893"/>
    </source>
</evidence>
<name>A0ABY1EDD4_9MICO</name>
<evidence type="ECO:0000256" key="2">
    <source>
        <dbReference type="ARBA" id="ARBA00022448"/>
    </source>
</evidence>
<sequence length="514" mass="53856">MTFVPLNSEPDDESVTSAESKAPNAVEQKIVELNAAGPAAIESALVEPATLEPPVLKPAARKPAVRKPAARKPAVRKPAAGASAAATAKKSTAPEPNASTSSDTTATPAKPAARKPAARKPTVRKPAVRKASIPASTTAPAPSAATTSSLANRATDETTRPYATRDALQDRLRTAAPTDPAAPDPQTEVLAELEPQTEVPAELELPTEVPAELEPQTEAQSEIQTAPQSAPKTAPRTAPKAGPKASLKAQPKSVLASVAKPAPIVIEARGLIKRFGQTIAVSDLNLTVRAGSFYGIVGPNGAGKTTTLSMITGLLRPAAGTVTVHGIDVWKRPNDAKRVIGVLPDRLRLFDRLTGAQLLYYAGTLRGLDNDTVRTRSADLAAAFGLEDALNRLVADYSAGMTKKIALACAMIHSPRVLVLDEPFESVDPVSAVNVTEILQKYVAAGGTVVLSSHGMDLIQRVCDHVAIIVQGRVLAAGTVDEVRGQKTLEDRFVELAGGRKVAEGMEWLHNFSD</sequence>
<feature type="compositionally biased region" description="Low complexity" evidence="6">
    <location>
        <begin position="76"/>
        <end position="93"/>
    </location>
</feature>
<feature type="compositionally biased region" description="Polar residues" evidence="6">
    <location>
        <begin position="217"/>
        <end position="228"/>
    </location>
</feature>
<gene>
    <name evidence="8" type="ORF">SAMN05216274_106194</name>
</gene>
<evidence type="ECO:0000256" key="4">
    <source>
        <dbReference type="ARBA" id="ARBA00022840"/>
    </source>
</evidence>
<dbReference type="InterPro" id="IPR003593">
    <property type="entry name" value="AAA+_ATPase"/>
</dbReference>
<dbReference type="InterPro" id="IPR050763">
    <property type="entry name" value="ABC_transporter_ATP-binding"/>
</dbReference>
<feature type="domain" description="ABC transporter" evidence="7">
    <location>
        <begin position="266"/>
        <end position="496"/>
    </location>
</feature>
<feature type="compositionally biased region" description="Basic residues" evidence="6">
    <location>
        <begin position="112"/>
        <end position="128"/>
    </location>
</feature>
<dbReference type="InterPro" id="IPR003439">
    <property type="entry name" value="ABC_transporter-like_ATP-bd"/>
</dbReference>
<dbReference type="EMBL" id="FOPW01000006">
    <property type="protein sequence ID" value="SFH49751.1"/>
    <property type="molecule type" value="Genomic_DNA"/>
</dbReference>
<feature type="region of interest" description="Disordered" evidence="6">
    <location>
        <begin position="46"/>
        <end position="186"/>
    </location>
</feature>
<protein>
    <submittedName>
        <fullName evidence="8">ABC-2 type transport system ATP-binding protein</fullName>
    </submittedName>
</protein>
<dbReference type="Proteomes" id="UP000199681">
    <property type="component" value="Unassembled WGS sequence"/>
</dbReference>
<organism evidence="8 9">
    <name type="scientific">Cryobacterium levicorallinum</name>
    <dbReference type="NCBI Taxonomy" id="995038"/>
    <lineage>
        <taxon>Bacteria</taxon>
        <taxon>Bacillati</taxon>
        <taxon>Actinomycetota</taxon>
        <taxon>Actinomycetes</taxon>
        <taxon>Micrococcales</taxon>
        <taxon>Microbacteriaceae</taxon>
        <taxon>Cryobacterium</taxon>
    </lineage>
</organism>
<keyword evidence="5" id="KW-0046">Antibiotic resistance</keyword>
<evidence type="ECO:0000256" key="5">
    <source>
        <dbReference type="ARBA" id="ARBA00023251"/>
    </source>
</evidence>
<feature type="compositionally biased region" description="Low complexity" evidence="6">
    <location>
        <begin position="131"/>
        <end position="149"/>
    </location>
</feature>
<evidence type="ECO:0000256" key="1">
    <source>
        <dbReference type="ARBA" id="ARBA00004202"/>
    </source>
</evidence>
<evidence type="ECO:0000313" key="8">
    <source>
        <dbReference type="EMBL" id="SFH49751.1"/>
    </source>
</evidence>
<feature type="compositionally biased region" description="Low complexity" evidence="6">
    <location>
        <begin position="174"/>
        <end position="185"/>
    </location>
</feature>
<dbReference type="CDD" id="cd03230">
    <property type="entry name" value="ABC_DR_subfamily_A"/>
    <property type="match status" value="1"/>
</dbReference>
<keyword evidence="4 8" id="KW-0067">ATP-binding</keyword>
<keyword evidence="3" id="KW-0547">Nucleotide-binding</keyword>
<reference evidence="8 9" key="1">
    <citation type="submission" date="2016-10" db="EMBL/GenBank/DDBJ databases">
        <authorList>
            <person name="Varghese N."/>
            <person name="Submissions S."/>
        </authorList>
    </citation>
    <scope>NUCLEOTIDE SEQUENCE [LARGE SCALE GENOMIC DNA]</scope>
    <source>
        <strain evidence="8 9">GMCC 1.11211</strain>
    </source>
</reference>
<proteinExistence type="predicted"/>
<evidence type="ECO:0000313" key="9">
    <source>
        <dbReference type="Proteomes" id="UP000199681"/>
    </source>
</evidence>
<dbReference type="SMART" id="SM00382">
    <property type="entry name" value="AAA"/>
    <property type="match status" value="1"/>
</dbReference>
<comment type="caution">
    <text evidence="8">The sequence shown here is derived from an EMBL/GenBank/DDBJ whole genome shotgun (WGS) entry which is preliminary data.</text>
</comment>
<feature type="compositionally biased region" description="Basic residues" evidence="6">
    <location>
        <begin position="59"/>
        <end position="75"/>
    </location>
</feature>
<dbReference type="Pfam" id="PF00005">
    <property type="entry name" value="ABC_tran"/>
    <property type="match status" value="1"/>
</dbReference>
<feature type="compositionally biased region" description="Low complexity" evidence="6">
    <location>
        <begin position="230"/>
        <end position="245"/>
    </location>
</feature>
<feature type="region of interest" description="Disordered" evidence="6">
    <location>
        <begin position="214"/>
        <end position="253"/>
    </location>
</feature>
<dbReference type="PANTHER" id="PTHR42711:SF19">
    <property type="entry name" value="DOXORUBICIN RESISTANCE ATP-BINDING PROTEIN DRRA"/>
    <property type="match status" value="1"/>
</dbReference>
<dbReference type="SUPFAM" id="SSF52540">
    <property type="entry name" value="P-loop containing nucleoside triphosphate hydrolases"/>
    <property type="match status" value="1"/>
</dbReference>
<evidence type="ECO:0000256" key="3">
    <source>
        <dbReference type="ARBA" id="ARBA00022741"/>
    </source>
</evidence>
<dbReference type="GO" id="GO:0005524">
    <property type="term" value="F:ATP binding"/>
    <property type="evidence" value="ECO:0007669"/>
    <property type="project" value="UniProtKB-KW"/>
</dbReference>
<accession>A0ABY1EDD4</accession>
<evidence type="ECO:0000256" key="6">
    <source>
        <dbReference type="SAM" id="MobiDB-lite"/>
    </source>
</evidence>
<dbReference type="PANTHER" id="PTHR42711">
    <property type="entry name" value="ABC TRANSPORTER ATP-BINDING PROTEIN"/>
    <property type="match status" value="1"/>
</dbReference>